<dbReference type="RefSeq" id="WP_094883659.1">
    <property type="nucleotide sequence ID" value="NZ_NPMS01000001.1"/>
</dbReference>
<evidence type="ECO:0000256" key="10">
    <source>
        <dbReference type="ARBA" id="ARBA00023049"/>
    </source>
</evidence>
<evidence type="ECO:0000256" key="1">
    <source>
        <dbReference type="ARBA" id="ARBA00001947"/>
    </source>
</evidence>
<keyword evidence="9 12" id="KW-1133">Transmembrane helix</keyword>
<dbReference type="OrthoDB" id="2080990at2"/>
<keyword evidence="10" id="KW-0482">Metalloprotease</keyword>
<accession>A0A265NDD7</accession>
<comment type="similarity">
    <text evidence="3">Belongs to the peptidase M50B family.</text>
</comment>
<gene>
    <name evidence="14" type="ORF">CIL03_02675</name>
</gene>
<dbReference type="GO" id="GO:0046872">
    <property type="term" value="F:metal ion binding"/>
    <property type="evidence" value="ECO:0007669"/>
    <property type="project" value="UniProtKB-KW"/>
</dbReference>
<keyword evidence="8" id="KW-0862">Zinc</keyword>
<evidence type="ECO:0000259" key="13">
    <source>
        <dbReference type="Pfam" id="PF02163"/>
    </source>
</evidence>
<comment type="subcellular location">
    <subcellularLocation>
        <location evidence="2">Membrane</location>
        <topology evidence="2">Multi-pass membrane protein</topology>
    </subcellularLocation>
</comment>
<evidence type="ECO:0000256" key="12">
    <source>
        <dbReference type="SAM" id="Phobius"/>
    </source>
</evidence>
<organism evidence="14 15">
    <name type="scientific">Virgibacillus indicus</name>
    <dbReference type="NCBI Taxonomy" id="2024554"/>
    <lineage>
        <taxon>Bacteria</taxon>
        <taxon>Bacillati</taxon>
        <taxon>Bacillota</taxon>
        <taxon>Bacilli</taxon>
        <taxon>Bacillales</taxon>
        <taxon>Bacillaceae</taxon>
        <taxon>Virgibacillus</taxon>
    </lineage>
</organism>
<feature type="domain" description="Peptidase M50" evidence="13">
    <location>
        <begin position="16"/>
        <end position="106"/>
    </location>
</feature>
<dbReference type="Proteomes" id="UP000216498">
    <property type="component" value="Unassembled WGS sequence"/>
</dbReference>
<dbReference type="AlphaFoldDB" id="A0A265NDD7"/>
<dbReference type="Pfam" id="PF02163">
    <property type="entry name" value="Peptidase_M50"/>
    <property type="match status" value="1"/>
</dbReference>
<dbReference type="InterPro" id="IPR008915">
    <property type="entry name" value="Peptidase_M50"/>
</dbReference>
<evidence type="ECO:0000256" key="2">
    <source>
        <dbReference type="ARBA" id="ARBA00004141"/>
    </source>
</evidence>
<dbReference type="GO" id="GO:0016020">
    <property type="term" value="C:membrane"/>
    <property type="evidence" value="ECO:0007669"/>
    <property type="project" value="UniProtKB-SubCell"/>
</dbReference>
<dbReference type="GO" id="GO:0008237">
    <property type="term" value="F:metallopeptidase activity"/>
    <property type="evidence" value="ECO:0007669"/>
    <property type="project" value="UniProtKB-KW"/>
</dbReference>
<evidence type="ECO:0000256" key="11">
    <source>
        <dbReference type="ARBA" id="ARBA00023136"/>
    </source>
</evidence>
<evidence type="ECO:0000313" key="15">
    <source>
        <dbReference type="Proteomes" id="UP000216498"/>
    </source>
</evidence>
<evidence type="ECO:0000313" key="14">
    <source>
        <dbReference type="EMBL" id="OZU90060.1"/>
    </source>
</evidence>
<comment type="cofactor">
    <cofactor evidence="1">
        <name>Zn(2+)</name>
        <dbReference type="ChEBI" id="CHEBI:29105"/>
    </cofactor>
</comment>
<evidence type="ECO:0000256" key="9">
    <source>
        <dbReference type="ARBA" id="ARBA00022989"/>
    </source>
</evidence>
<keyword evidence="6" id="KW-0479">Metal-binding</keyword>
<evidence type="ECO:0000256" key="8">
    <source>
        <dbReference type="ARBA" id="ARBA00022833"/>
    </source>
</evidence>
<dbReference type="GO" id="GO:0006508">
    <property type="term" value="P:proteolysis"/>
    <property type="evidence" value="ECO:0007669"/>
    <property type="project" value="UniProtKB-KW"/>
</dbReference>
<keyword evidence="7" id="KW-0378">Hydrolase</keyword>
<evidence type="ECO:0000256" key="7">
    <source>
        <dbReference type="ARBA" id="ARBA00022801"/>
    </source>
</evidence>
<evidence type="ECO:0000256" key="3">
    <source>
        <dbReference type="ARBA" id="ARBA00007931"/>
    </source>
</evidence>
<proteinExistence type="inferred from homology"/>
<keyword evidence="5 12" id="KW-0812">Transmembrane</keyword>
<comment type="caution">
    <text evidence="14">The sequence shown here is derived from an EMBL/GenBank/DDBJ whole genome shotgun (WGS) entry which is preliminary data.</text>
</comment>
<protein>
    <recommendedName>
        <fullName evidence="13">Peptidase M50 domain-containing protein</fullName>
    </recommendedName>
</protein>
<evidence type="ECO:0000256" key="4">
    <source>
        <dbReference type="ARBA" id="ARBA00022670"/>
    </source>
</evidence>
<name>A0A265NDD7_9BACI</name>
<keyword evidence="4" id="KW-0645">Protease</keyword>
<feature type="transmembrane region" description="Helical" evidence="12">
    <location>
        <begin position="82"/>
        <end position="105"/>
    </location>
</feature>
<reference evidence="14 15" key="1">
    <citation type="submission" date="2017-08" db="EMBL/GenBank/DDBJ databases">
        <title>Virgibacillus indicus sp. nov. and Virgibacillus profoundi sp. nov, two moderately halophilic bacteria isolated from marine sediment by using the Microfluidic Streak Plate.</title>
        <authorList>
            <person name="Xu B."/>
            <person name="Hu B."/>
            <person name="Wang J."/>
            <person name="Zhu Y."/>
            <person name="Huang L."/>
            <person name="Du W."/>
            <person name="Huang Y."/>
        </authorList>
    </citation>
    <scope>NUCLEOTIDE SEQUENCE [LARGE SCALE GENOMIC DNA]</scope>
    <source>
        <strain evidence="14 15">IO3-P2-C2</strain>
    </source>
</reference>
<evidence type="ECO:0000256" key="5">
    <source>
        <dbReference type="ARBA" id="ARBA00022692"/>
    </source>
</evidence>
<feature type="transmembrane region" description="Helical" evidence="12">
    <location>
        <begin position="111"/>
        <end position="130"/>
    </location>
</feature>
<sequence length="150" mass="17047">MTIYLLFYLILIVGPLSILLHESGHAIAARVVKADCITVSLGYGKILSSTIIERFQLNIHMVFFLGGLARSERKIPYKSSEIIWITISGPIANGLFTCLLYFIYVIYPNEYVYLLCLFNLYLTVVNIIPFRIKGKQTDGYTILKVLKKGF</sequence>
<dbReference type="PANTHER" id="PTHR39188">
    <property type="entry name" value="MEMBRANE-ASSOCIATED ZINC METALLOPROTEASE M50B"/>
    <property type="match status" value="1"/>
</dbReference>
<dbReference type="PANTHER" id="PTHR39188:SF3">
    <property type="entry name" value="STAGE IV SPORULATION PROTEIN FB"/>
    <property type="match status" value="1"/>
</dbReference>
<dbReference type="EMBL" id="NPMS01000001">
    <property type="protein sequence ID" value="OZU90060.1"/>
    <property type="molecule type" value="Genomic_DNA"/>
</dbReference>
<keyword evidence="15" id="KW-1185">Reference proteome</keyword>
<keyword evidence="11 12" id="KW-0472">Membrane</keyword>
<evidence type="ECO:0000256" key="6">
    <source>
        <dbReference type="ARBA" id="ARBA00022723"/>
    </source>
</evidence>